<sequence length="89" mass="9893">MTCQPLVGAWSARIDLARAWPARIDLAGPWPTRIDLAGPWLEQEYTLQETPQSYTSLVLKIAMVFASSQLQHPPSIPMLIVDLVAPDTH</sequence>
<protein>
    <submittedName>
        <fullName evidence="1">Uncharacterized protein</fullName>
    </submittedName>
</protein>
<dbReference type="Gramene" id="evm.model.01.529">
    <property type="protein sequence ID" value="cds.evm.model.01.529"/>
    <property type="gene ID" value="evm.TU.01.529"/>
</dbReference>
<organism evidence="1 2">
    <name type="scientific">Cannabis sativa</name>
    <name type="common">Hemp</name>
    <name type="synonym">Marijuana</name>
    <dbReference type="NCBI Taxonomy" id="3483"/>
    <lineage>
        <taxon>Eukaryota</taxon>
        <taxon>Viridiplantae</taxon>
        <taxon>Streptophyta</taxon>
        <taxon>Embryophyta</taxon>
        <taxon>Tracheophyta</taxon>
        <taxon>Spermatophyta</taxon>
        <taxon>Magnoliopsida</taxon>
        <taxon>eudicotyledons</taxon>
        <taxon>Gunneridae</taxon>
        <taxon>Pentapetalae</taxon>
        <taxon>rosids</taxon>
        <taxon>fabids</taxon>
        <taxon>Rosales</taxon>
        <taxon>Cannabaceae</taxon>
        <taxon>Cannabis</taxon>
    </lineage>
</organism>
<keyword evidence="2" id="KW-1185">Reference proteome</keyword>
<evidence type="ECO:0000313" key="1">
    <source>
        <dbReference type="EnsemblPlants" id="cds.evm.model.01.529"/>
    </source>
</evidence>
<accession>A0A803NPJ8</accession>
<dbReference type="EnsemblPlants" id="evm.model.01.529">
    <property type="protein sequence ID" value="cds.evm.model.01.529"/>
    <property type="gene ID" value="evm.TU.01.529"/>
</dbReference>
<reference evidence="1" key="1">
    <citation type="submission" date="2018-11" db="EMBL/GenBank/DDBJ databases">
        <authorList>
            <person name="Grassa J C."/>
        </authorList>
    </citation>
    <scope>NUCLEOTIDE SEQUENCE [LARGE SCALE GENOMIC DNA]</scope>
</reference>
<name>A0A803NPJ8_CANSA</name>
<evidence type="ECO:0000313" key="2">
    <source>
        <dbReference type="Proteomes" id="UP000596661"/>
    </source>
</evidence>
<dbReference type="EMBL" id="UZAU01000018">
    <property type="status" value="NOT_ANNOTATED_CDS"/>
    <property type="molecule type" value="Genomic_DNA"/>
</dbReference>
<dbReference type="Proteomes" id="UP000596661">
    <property type="component" value="Chromosome 1"/>
</dbReference>
<proteinExistence type="predicted"/>
<reference evidence="1" key="2">
    <citation type="submission" date="2021-03" db="UniProtKB">
        <authorList>
            <consortium name="EnsemblPlants"/>
        </authorList>
    </citation>
    <scope>IDENTIFICATION</scope>
</reference>
<dbReference type="AlphaFoldDB" id="A0A803NPJ8"/>